<evidence type="ECO:0000256" key="1">
    <source>
        <dbReference type="SAM" id="MobiDB-lite"/>
    </source>
</evidence>
<name>A0A177TJ68_9BASI</name>
<dbReference type="InterPro" id="IPR011990">
    <property type="entry name" value="TPR-like_helical_dom_sf"/>
</dbReference>
<dbReference type="AlphaFoldDB" id="A0A177TJ68"/>
<dbReference type="EMBL" id="LWDF02000500">
    <property type="protein sequence ID" value="KAE8246236.1"/>
    <property type="molecule type" value="Genomic_DNA"/>
</dbReference>
<proteinExistence type="predicted"/>
<feature type="domain" description="Anaphase-promoting complex subunit 5" evidence="2">
    <location>
        <begin position="367"/>
        <end position="397"/>
    </location>
</feature>
<dbReference type="PANTHER" id="PTHR19959:SF119">
    <property type="entry name" value="FUNGAL LIPASE-LIKE DOMAIN-CONTAINING PROTEIN"/>
    <property type="match status" value="1"/>
</dbReference>
<reference evidence="3" key="2">
    <citation type="journal article" date="2019" name="IMA Fungus">
        <title>Genome sequencing and comparison of five Tilletia species to identify candidate genes for the detection of regulated species infecting wheat.</title>
        <authorList>
            <person name="Nguyen H.D.T."/>
            <person name="Sultana T."/>
            <person name="Kesanakurti P."/>
            <person name="Hambleton S."/>
        </authorList>
    </citation>
    <scope>NUCLEOTIDE SEQUENCE</scope>
    <source>
        <strain evidence="3">DAOMC 236416</strain>
    </source>
</reference>
<feature type="region of interest" description="Disordered" evidence="1">
    <location>
        <begin position="277"/>
        <end position="296"/>
    </location>
</feature>
<dbReference type="InterPro" id="IPR026000">
    <property type="entry name" value="Apc5_dom"/>
</dbReference>
<dbReference type="Gene3D" id="1.25.40.10">
    <property type="entry name" value="Tetratricopeptide repeat domain"/>
    <property type="match status" value="2"/>
</dbReference>
<protein>
    <recommendedName>
        <fullName evidence="2">Anaphase-promoting complex subunit 5 domain-containing protein</fullName>
    </recommendedName>
</protein>
<dbReference type="Proteomes" id="UP000077521">
    <property type="component" value="Unassembled WGS sequence"/>
</dbReference>
<accession>A0A177TJ68</accession>
<evidence type="ECO:0000313" key="3">
    <source>
        <dbReference type="EMBL" id="KAE8246236.1"/>
    </source>
</evidence>
<comment type="caution">
    <text evidence="3">The sequence shown here is derived from an EMBL/GenBank/DDBJ whole genome shotgun (WGS) entry which is preliminary data.</text>
</comment>
<dbReference type="PANTHER" id="PTHR19959">
    <property type="entry name" value="KINESIN LIGHT CHAIN"/>
    <property type="match status" value="1"/>
</dbReference>
<keyword evidence="4" id="KW-1185">Reference proteome</keyword>
<organism evidence="3 4">
    <name type="scientific">Tilletia indica</name>
    <dbReference type="NCBI Taxonomy" id="43049"/>
    <lineage>
        <taxon>Eukaryota</taxon>
        <taxon>Fungi</taxon>
        <taxon>Dikarya</taxon>
        <taxon>Basidiomycota</taxon>
        <taxon>Ustilaginomycotina</taxon>
        <taxon>Exobasidiomycetes</taxon>
        <taxon>Tilletiales</taxon>
        <taxon>Tilletiaceae</taxon>
        <taxon>Tilletia</taxon>
    </lineage>
</organism>
<reference evidence="3" key="1">
    <citation type="submission" date="2016-04" db="EMBL/GenBank/DDBJ databases">
        <authorList>
            <person name="Nguyen H.D."/>
            <person name="Samba Siva P."/>
            <person name="Cullis J."/>
            <person name="Levesque C.A."/>
            <person name="Hambleton S."/>
        </authorList>
    </citation>
    <scope>NUCLEOTIDE SEQUENCE</scope>
    <source>
        <strain evidence="3">DAOMC 236416</strain>
    </source>
</reference>
<dbReference type="SUPFAM" id="SSF48452">
    <property type="entry name" value="TPR-like"/>
    <property type="match status" value="2"/>
</dbReference>
<sequence>MSSTSATAGHTTTNVVSKLAVKPGMEAFEPAILIFNKLCDLRSEVPFLRNALRGVTKLVRVVEGLQGNREVYATYIEKALKMYERFIEGAQLANCVIRPGTVTAIVLEVILKDVTATREEIEDCSQLRPVQKLRRRDEIRSSVKSRTTWLDRPLAQLTVQKISDLMSGSDLAWSQKTSPDPELPMPTSATAVTHNSVAFGGPEEARSIQELFENSIRQGLSQIQAEIQARSALKAGELHRTRPMAPGSVGLARRLMTHQQGQFRKHREKLRDLFQQDGTSEDAEPSSPAEDQGHVDSAQSAVQLIAQLCTYSVIDQSDRATGALQRLADDLEELDLLKQEVTVLQIVALLYRGRLIANGSLQNRIDHAWALLHLSSLLNSVSRREEASAASEEAMSTIEAAAGLNPDKYQHLLAMSLKMAAICKNETGDIDGAMDRADRALAQYRSLHEARPEEFEVDLADMLLDYSMILNKGAKQEDALDAMEESLCLYRSIRTTRPQECDENFAVALCNYSLLLYEVGQTDEALEAIEESISLQQILHEARPAEYKAGLAWTLSRYCIQLSNAGEHTSALEAAQECLEMRRILHQELPKNFKSELAWTLGYYSVQLRNAGRYNDAIAAIEECLTLRRSLYAMRPETFHDELAWTLANYSTHLNKAGRHREALAKIEECVTTRRQLYLEQPARYKADLAWALNAYSYQLSKAGRSEDALKAIDESLSVYESLHEERPTAYESALSKARKQRLMLLQRVRQDGGSGWRRREPFE</sequence>
<gene>
    <name evidence="3" type="ORF">A4X13_0g5881</name>
</gene>
<feature type="domain" description="Anaphase-promoting complex subunit 5" evidence="2">
    <location>
        <begin position="494"/>
        <end position="537"/>
    </location>
</feature>
<dbReference type="Pfam" id="PF12862">
    <property type="entry name" value="ANAPC5"/>
    <property type="match status" value="2"/>
</dbReference>
<evidence type="ECO:0000259" key="2">
    <source>
        <dbReference type="Pfam" id="PF12862"/>
    </source>
</evidence>
<evidence type="ECO:0000313" key="4">
    <source>
        <dbReference type="Proteomes" id="UP000077521"/>
    </source>
</evidence>